<name>A0A9D7SL48_9BACT</name>
<dbReference type="PANTHER" id="PTHR11733">
    <property type="entry name" value="ZINC METALLOPROTEASE FAMILY M13 NEPRILYSIN-RELATED"/>
    <property type="match status" value="1"/>
</dbReference>
<dbReference type="Pfam" id="PF05649">
    <property type="entry name" value="Peptidase_M13_N"/>
    <property type="match status" value="1"/>
</dbReference>
<dbReference type="Gene3D" id="3.40.390.10">
    <property type="entry name" value="Collagenase (Catalytic Domain)"/>
    <property type="match status" value="1"/>
</dbReference>
<gene>
    <name evidence="10" type="ORF">IPP58_15395</name>
</gene>
<evidence type="ECO:0000256" key="2">
    <source>
        <dbReference type="ARBA" id="ARBA00022670"/>
    </source>
</evidence>
<evidence type="ECO:0000256" key="1">
    <source>
        <dbReference type="ARBA" id="ARBA00001947"/>
    </source>
</evidence>
<dbReference type="GO" id="GO:0046872">
    <property type="term" value="F:metal ion binding"/>
    <property type="evidence" value="ECO:0007669"/>
    <property type="project" value="UniProtKB-KW"/>
</dbReference>
<keyword evidence="7" id="KW-0732">Signal</keyword>
<evidence type="ECO:0000256" key="7">
    <source>
        <dbReference type="SAM" id="SignalP"/>
    </source>
</evidence>
<accession>A0A9D7SL48</accession>
<dbReference type="PROSITE" id="PS51885">
    <property type="entry name" value="NEPRILYSIN"/>
    <property type="match status" value="1"/>
</dbReference>
<evidence type="ECO:0000256" key="3">
    <source>
        <dbReference type="ARBA" id="ARBA00022723"/>
    </source>
</evidence>
<dbReference type="InterPro" id="IPR024079">
    <property type="entry name" value="MetalloPept_cat_dom_sf"/>
</dbReference>
<comment type="caution">
    <text evidence="10">The sequence shown here is derived from an EMBL/GenBank/DDBJ whole genome shotgun (WGS) entry which is preliminary data.</text>
</comment>
<evidence type="ECO:0000256" key="6">
    <source>
        <dbReference type="ARBA" id="ARBA00023049"/>
    </source>
</evidence>
<keyword evidence="6" id="KW-0482">Metalloprotease</keyword>
<dbReference type="Gene3D" id="1.10.1380.10">
    <property type="entry name" value="Neutral endopeptidase , domain2"/>
    <property type="match status" value="1"/>
</dbReference>
<evidence type="ECO:0000259" key="8">
    <source>
        <dbReference type="Pfam" id="PF01431"/>
    </source>
</evidence>
<comment type="cofactor">
    <cofactor evidence="1">
        <name>Zn(2+)</name>
        <dbReference type="ChEBI" id="CHEBI:29105"/>
    </cofactor>
</comment>
<reference evidence="10" key="1">
    <citation type="submission" date="2020-10" db="EMBL/GenBank/DDBJ databases">
        <title>Connecting structure to function with the recovery of over 1000 high-quality activated sludge metagenome-assembled genomes encoding full-length rRNA genes using long-read sequencing.</title>
        <authorList>
            <person name="Singleton C.M."/>
            <person name="Petriglieri F."/>
            <person name="Kristensen J.M."/>
            <person name="Kirkegaard R.H."/>
            <person name="Michaelsen T.Y."/>
            <person name="Andersen M.H."/>
            <person name="Karst S.M."/>
            <person name="Dueholm M.S."/>
            <person name="Nielsen P.H."/>
            <person name="Albertsen M."/>
        </authorList>
    </citation>
    <scope>NUCLEOTIDE SEQUENCE</scope>
    <source>
        <strain evidence="10">Skiv_18-Q3-R9-52_MAXAC.067</strain>
    </source>
</reference>
<dbReference type="AlphaFoldDB" id="A0A9D7SL48"/>
<keyword evidence="5" id="KW-0862">Zinc</keyword>
<dbReference type="InterPro" id="IPR042089">
    <property type="entry name" value="Peptidase_M13_dom_2"/>
</dbReference>
<evidence type="ECO:0000256" key="5">
    <source>
        <dbReference type="ARBA" id="ARBA00022833"/>
    </source>
</evidence>
<dbReference type="InterPro" id="IPR008753">
    <property type="entry name" value="Peptidase_M13_N"/>
</dbReference>
<keyword evidence="3" id="KW-0479">Metal-binding</keyword>
<evidence type="ECO:0000313" key="10">
    <source>
        <dbReference type="EMBL" id="MBK9797831.1"/>
    </source>
</evidence>
<feature type="domain" description="Peptidase M13 C-terminal" evidence="8">
    <location>
        <begin position="483"/>
        <end position="682"/>
    </location>
</feature>
<dbReference type="SUPFAM" id="SSF55486">
    <property type="entry name" value="Metalloproteases ('zincins'), catalytic domain"/>
    <property type="match status" value="1"/>
</dbReference>
<dbReference type="GO" id="GO:0004222">
    <property type="term" value="F:metalloendopeptidase activity"/>
    <property type="evidence" value="ECO:0007669"/>
    <property type="project" value="InterPro"/>
</dbReference>
<sequence length="686" mass="75207">MRPSLSPLALFLAVPALVAGVPKGTPTAPAQGLDLAGMDRSVAPGDDFFAFANGTWVKRTEIPADRGSFGVGHEVADLTDRRTAALIQAAAASKAPAGSDLRKIGDCYTSYMGVQAIEAKGLSPLKPILARIEAIGDRQALARYLGTTLRADVDVLNATNYYTDNLFGLWVAQDLDEPTKYAPFLLQGGLGLPERSYYLDPSEGMGLIRAQYFAHVTAMLKLLGLAEAEKRAAAVVDLETRMAKVHASREDSGDVLKGNNHWTRADFATKAPGLDWEAFFGTAELQQPQVFVVWQPGAFTGLSALTAEVSLEVWKDYLAFHALQHRSRVLPKAVVDQTFSFYGRVLNGATQPRERWKHGVDQTNAALGEVVGKAYVARYFPPAEKARAQSMVANIVAAFRARIEHLDWMSPATKAKAVAKLATLKVGVGYPDRWQDYSGLKIVAGDAFGNAERAERFEYVRNLRKLGQPIDRTEWVMTPQTVNAVNLPVMNALNFPAAILQPPYFDPKRPVVMDYGSIGAVIGHEISHSFDDSGSLFDASGKLNNWWTPEDLKHFEASADQLVKQYNAYEPFPGLHINGKLTLGENIADVAGLAAAYDAYRLSLRGKAAPVVQGFSGDQQFFISYAQSWREKTREPRLRQQILTDGHAPAQWRPATVRNLDAWYPAFGVKPGQTLYLAPGDRVKVW</sequence>
<feature type="signal peptide" evidence="7">
    <location>
        <begin position="1"/>
        <end position="19"/>
    </location>
</feature>
<keyword evidence="4" id="KW-0378">Hydrolase</keyword>
<keyword evidence="2" id="KW-0645">Protease</keyword>
<feature type="chain" id="PRO_5038608006" evidence="7">
    <location>
        <begin position="20"/>
        <end position="686"/>
    </location>
</feature>
<protein>
    <submittedName>
        <fullName evidence="10">M13 family metallopeptidase</fullName>
    </submittedName>
</protein>
<dbReference type="InterPro" id="IPR018497">
    <property type="entry name" value="Peptidase_M13_C"/>
</dbReference>
<dbReference type="Pfam" id="PF01431">
    <property type="entry name" value="Peptidase_M13"/>
    <property type="match status" value="1"/>
</dbReference>
<dbReference type="CDD" id="cd08662">
    <property type="entry name" value="M13"/>
    <property type="match status" value="1"/>
</dbReference>
<proteinExistence type="predicted"/>
<feature type="domain" description="Peptidase M13 N-terminal" evidence="9">
    <location>
        <begin position="44"/>
        <end position="431"/>
    </location>
</feature>
<dbReference type="PANTHER" id="PTHR11733:SF211">
    <property type="entry name" value="OLIGOPEPTIDASE LIPOPROTEIN M13 FAMILY"/>
    <property type="match status" value="1"/>
</dbReference>
<dbReference type="EMBL" id="JADKIO010000012">
    <property type="protein sequence ID" value="MBK9797831.1"/>
    <property type="molecule type" value="Genomic_DNA"/>
</dbReference>
<dbReference type="PRINTS" id="PR00786">
    <property type="entry name" value="NEPRILYSIN"/>
</dbReference>
<evidence type="ECO:0000256" key="4">
    <source>
        <dbReference type="ARBA" id="ARBA00022801"/>
    </source>
</evidence>
<organism evidence="10 11">
    <name type="scientific">Candidatus Geothrix skivensis</name>
    <dbReference type="NCBI Taxonomy" id="2954439"/>
    <lineage>
        <taxon>Bacteria</taxon>
        <taxon>Pseudomonadati</taxon>
        <taxon>Acidobacteriota</taxon>
        <taxon>Holophagae</taxon>
        <taxon>Holophagales</taxon>
        <taxon>Holophagaceae</taxon>
        <taxon>Geothrix</taxon>
    </lineage>
</organism>
<dbReference type="InterPro" id="IPR000718">
    <property type="entry name" value="Peptidase_M13"/>
</dbReference>
<evidence type="ECO:0000259" key="9">
    <source>
        <dbReference type="Pfam" id="PF05649"/>
    </source>
</evidence>
<dbReference type="GO" id="GO:0016485">
    <property type="term" value="P:protein processing"/>
    <property type="evidence" value="ECO:0007669"/>
    <property type="project" value="TreeGrafter"/>
</dbReference>
<dbReference type="GO" id="GO:0005886">
    <property type="term" value="C:plasma membrane"/>
    <property type="evidence" value="ECO:0007669"/>
    <property type="project" value="TreeGrafter"/>
</dbReference>
<evidence type="ECO:0000313" key="11">
    <source>
        <dbReference type="Proteomes" id="UP000886657"/>
    </source>
</evidence>
<dbReference type="Proteomes" id="UP000886657">
    <property type="component" value="Unassembled WGS sequence"/>
</dbReference>